<protein>
    <submittedName>
        <fullName evidence="1">Uncharacterized protein</fullName>
    </submittedName>
</protein>
<reference evidence="1" key="1">
    <citation type="submission" date="2018-06" db="EMBL/GenBank/DDBJ databases">
        <authorList>
            <person name="Zhirakovskaya E."/>
        </authorList>
    </citation>
    <scope>NUCLEOTIDE SEQUENCE</scope>
</reference>
<accession>A0A3B0XQG6</accession>
<gene>
    <name evidence="1" type="ORF">MNBD_GAMMA09-1290</name>
</gene>
<organism evidence="1">
    <name type="scientific">hydrothermal vent metagenome</name>
    <dbReference type="NCBI Taxonomy" id="652676"/>
    <lineage>
        <taxon>unclassified sequences</taxon>
        <taxon>metagenomes</taxon>
        <taxon>ecological metagenomes</taxon>
    </lineage>
</organism>
<sequence>MNDKEYSVICKKFQEGAEGFDGIDRLIFKASVGQLNSKDVAKTVQATKDKIQEYDSLIASLDETRSQSFVGSYAHSVRSWREHLFTVENPGVDNPFIAEKIMEPEISLHEYKKIFSTFSDLLCGNIVSDLEDIEDGDITDVGEINCVIDAATHVLVEYQRIHELPLHVKLIEDFEKCNSRDVEYMKKLVETAKNCLIDR</sequence>
<dbReference type="AlphaFoldDB" id="A0A3B0XQG6"/>
<dbReference type="EMBL" id="UOFI01000054">
    <property type="protein sequence ID" value="VAW64129.1"/>
    <property type="molecule type" value="Genomic_DNA"/>
</dbReference>
<proteinExistence type="predicted"/>
<evidence type="ECO:0000313" key="1">
    <source>
        <dbReference type="EMBL" id="VAW64129.1"/>
    </source>
</evidence>
<name>A0A3B0XQG6_9ZZZZ</name>